<dbReference type="Proteomes" id="UP000284751">
    <property type="component" value="Unassembled WGS sequence"/>
</dbReference>
<gene>
    <name evidence="3" type="ORF">DWY99_10290</name>
</gene>
<evidence type="ECO:0000256" key="1">
    <source>
        <dbReference type="SAM" id="MobiDB-lite"/>
    </source>
</evidence>
<sequence>MMEYVYAGMWFLIGLLLIWKLRKENQIFVFAGGIFLFMGAWWLADALLPQLDLFGGIYVWVFRGVMAAALIVTGLVFFRQKRKDAEQRALEEEESEAEDAADEESGGDPSED</sequence>
<feature type="compositionally biased region" description="Acidic residues" evidence="1">
    <location>
        <begin position="91"/>
        <end position="112"/>
    </location>
</feature>
<dbReference type="EMBL" id="QRTC01000043">
    <property type="protein sequence ID" value="RGQ37997.1"/>
    <property type="molecule type" value="Genomic_DNA"/>
</dbReference>
<feature type="transmembrane region" description="Helical" evidence="2">
    <location>
        <begin position="27"/>
        <end position="44"/>
    </location>
</feature>
<reference evidence="3 4" key="1">
    <citation type="submission" date="2018-08" db="EMBL/GenBank/DDBJ databases">
        <title>A genome reference for cultivated species of the human gut microbiota.</title>
        <authorList>
            <person name="Zou Y."/>
            <person name="Xue W."/>
            <person name="Luo G."/>
        </authorList>
    </citation>
    <scope>NUCLEOTIDE SEQUENCE [LARGE SCALE GENOMIC DNA]</scope>
    <source>
        <strain evidence="3 4">AF28-26</strain>
    </source>
</reference>
<dbReference type="AlphaFoldDB" id="A0A412AVV4"/>
<organism evidence="3 4">
    <name type="scientific">[Clostridium] leptum</name>
    <dbReference type="NCBI Taxonomy" id="1535"/>
    <lineage>
        <taxon>Bacteria</taxon>
        <taxon>Bacillati</taxon>
        <taxon>Bacillota</taxon>
        <taxon>Clostridia</taxon>
        <taxon>Eubacteriales</taxon>
        <taxon>Oscillospiraceae</taxon>
        <taxon>Oscillospiraceae incertae sedis</taxon>
    </lineage>
</organism>
<proteinExistence type="predicted"/>
<keyword evidence="2" id="KW-1133">Transmembrane helix</keyword>
<feature type="transmembrane region" description="Helical" evidence="2">
    <location>
        <begin position="56"/>
        <end position="78"/>
    </location>
</feature>
<evidence type="ECO:0000313" key="4">
    <source>
        <dbReference type="Proteomes" id="UP000284751"/>
    </source>
</evidence>
<protein>
    <submittedName>
        <fullName evidence="3">Uncharacterized protein</fullName>
    </submittedName>
</protein>
<evidence type="ECO:0000256" key="2">
    <source>
        <dbReference type="SAM" id="Phobius"/>
    </source>
</evidence>
<evidence type="ECO:0000313" key="3">
    <source>
        <dbReference type="EMBL" id="RGQ37997.1"/>
    </source>
</evidence>
<feature type="region of interest" description="Disordered" evidence="1">
    <location>
        <begin position="88"/>
        <end position="112"/>
    </location>
</feature>
<comment type="caution">
    <text evidence="3">The sequence shown here is derived from an EMBL/GenBank/DDBJ whole genome shotgun (WGS) entry which is preliminary data.</text>
</comment>
<keyword evidence="2" id="KW-0472">Membrane</keyword>
<accession>A0A412AVV4</accession>
<keyword evidence="2" id="KW-0812">Transmembrane</keyword>
<name>A0A412AVV4_9FIRM</name>
<feature type="transmembrane region" description="Helical" evidence="2">
    <location>
        <begin position="6"/>
        <end position="22"/>
    </location>
</feature>